<evidence type="ECO:0000256" key="2">
    <source>
        <dbReference type="ARBA" id="ARBA00022473"/>
    </source>
</evidence>
<proteinExistence type="predicted"/>
<dbReference type="PROSITE" id="PS50071">
    <property type="entry name" value="HOMEOBOX_2"/>
    <property type="match status" value="1"/>
</dbReference>
<sequence length="497" mass="56589">MMNRYQQQHLQTHNSTATLPSNHHFHLSSSTTTTTTTVLQAPVDTYSTNNNSIVDIHQPNHYNLLDDNYIYNPPPSYCTKHHQIYRSPTICTLDTQPPVYETYTSPSTNIPVNTYEQFCIDNSQTSPSASWVATTSDGSIYHPIQSFDQCNIYLNNSQLSEQNYRDYSSIPLSNNETSSSSTSSSSSFHNPLQQQQQPQQQQQYRQLEQSTPSNLDEKPLAIVASEAKYKWMQIKRTPAKTAGKPTDYNYNNGTSLMNGSSSNSMMNSNAANAGRTNFTNKQLTELEKEFHFSRYLTRARRIEIAASLQLNETQVKIWFQNRRMKAKKRQREPDILTFDSITFRRLVHSSSIDKRAANHPSSALASLTTARNIKQTRNHQRRNTDSLNSNESSNSSMSEDDFDYDYNETDGSDHPVRPIEPILTAANIGPTVGAPLTQPFQIRSSVHLEHRLGPMTTSHQPPAVTNRIASCTIWFQNRRMKAKKRQREPDILTFDSM</sequence>
<feature type="region of interest" description="Disordered" evidence="8">
    <location>
        <begin position="1"/>
        <end position="30"/>
    </location>
</feature>
<dbReference type="InterPro" id="IPR046327">
    <property type="entry name" value="HXA1/B1/D1"/>
</dbReference>
<accession>A0A814NNT8</accession>
<feature type="compositionally biased region" description="Polar residues" evidence="8">
    <location>
        <begin position="359"/>
        <end position="373"/>
    </location>
</feature>
<name>A0A814NNT8_9BILA</name>
<evidence type="ECO:0000256" key="4">
    <source>
        <dbReference type="ARBA" id="ARBA00023155"/>
    </source>
</evidence>
<dbReference type="InterPro" id="IPR017970">
    <property type="entry name" value="Homeobox_CS"/>
</dbReference>
<feature type="compositionally biased region" description="Low complexity" evidence="8">
    <location>
        <begin position="385"/>
        <end position="397"/>
    </location>
</feature>
<dbReference type="GO" id="GO:0000981">
    <property type="term" value="F:DNA-binding transcription factor activity, RNA polymerase II-specific"/>
    <property type="evidence" value="ECO:0007669"/>
    <property type="project" value="InterPro"/>
</dbReference>
<dbReference type="InterPro" id="IPR001356">
    <property type="entry name" value="HD"/>
</dbReference>
<evidence type="ECO:0000256" key="6">
    <source>
        <dbReference type="PROSITE-ProRule" id="PRU00108"/>
    </source>
</evidence>
<feature type="DNA-binding region" description="Homeobox" evidence="6">
    <location>
        <begin position="271"/>
        <end position="330"/>
    </location>
</feature>
<feature type="compositionally biased region" description="Polar residues" evidence="8">
    <location>
        <begin position="1"/>
        <end position="21"/>
    </location>
</feature>
<evidence type="ECO:0000313" key="11">
    <source>
        <dbReference type="Proteomes" id="UP000663845"/>
    </source>
</evidence>
<comment type="caution">
    <text evidence="10">The sequence shown here is derived from an EMBL/GenBank/DDBJ whole genome shotgun (WGS) entry which is preliminary data.</text>
</comment>
<protein>
    <recommendedName>
        <fullName evidence="9">Homeobox domain-containing protein</fullName>
    </recommendedName>
</protein>
<dbReference type="PROSITE" id="PS00027">
    <property type="entry name" value="HOMEOBOX_1"/>
    <property type="match status" value="1"/>
</dbReference>
<dbReference type="InterPro" id="IPR009057">
    <property type="entry name" value="Homeodomain-like_sf"/>
</dbReference>
<evidence type="ECO:0000256" key="5">
    <source>
        <dbReference type="ARBA" id="ARBA00023242"/>
    </source>
</evidence>
<keyword evidence="4 6" id="KW-0371">Homeobox</keyword>
<dbReference type="GO" id="GO:0000978">
    <property type="term" value="F:RNA polymerase II cis-regulatory region sequence-specific DNA binding"/>
    <property type="evidence" value="ECO:0007669"/>
    <property type="project" value="TreeGrafter"/>
</dbReference>
<evidence type="ECO:0000313" key="10">
    <source>
        <dbReference type="EMBL" id="CAF1094591.1"/>
    </source>
</evidence>
<gene>
    <name evidence="10" type="ORF">JYZ213_LOCUS21034</name>
</gene>
<dbReference type="FunFam" id="1.10.10.60:FF:000113">
    <property type="entry name" value="homeobox protein Hox-B1"/>
    <property type="match status" value="1"/>
</dbReference>
<dbReference type="PANTHER" id="PTHR45946">
    <property type="entry name" value="HOMEOBOX PROTEIN ROUGH-RELATED"/>
    <property type="match status" value="1"/>
</dbReference>
<comment type="subcellular location">
    <subcellularLocation>
        <location evidence="1 6 7">Nucleus</location>
    </subcellularLocation>
</comment>
<dbReference type="EMBL" id="CAJNOG010000226">
    <property type="protein sequence ID" value="CAF1094591.1"/>
    <property type="molecule type" value="Genomic_DNA"/>
</dbReference>
<feature type="domain" description="Homeobox" evidence="9">
    <location>
        <begin position="269"/>
        <end position="329"/>
    </location>
</feature>
<keyword evidence="3 6" id="KW-0238">DNA-binding</keyword>
<evidence type="ECO:0000259" key="9">
    <source>
        <dbReference type="PROSITE" id="PS50071"/>
    </source>
</evidence>
<feature type="compositionally biased region" description="Acidic residues" evidence="8">
    <location>
        <begin position="398"/>
        <end position="410"/>
    </location>
</feature>
<reference evidence="10" key="1">
    <citation type="submission" date="2021-02" db="EMBL/GenBank/DDBJ databases">
        <authorList>
            <person name="Nowell W R."/>
        </authorList>
    </citation>
    <scope>NUCLEOTIDE SEQUENCE</scope>
</reference>
<keyword evidence="5 6" id="KW-0539">Nucleus</keyword>
<dbReference type="Gene3D" id="1.10.10.60">
    <property type="entry name" value="Homeodomain-like"/>
    <property type="match status" value="1"/>
</dbReference>
<feature type="compositionally biased region" description="Low complexity" evidence="8">
    <location>
        <begin position="168"/>
        <end position="209"/>
    </location>
</feature>
<dbReference type="InterPro" id="IPR020479">
    <property type="entry name" value="HD_metazoa"/>
</dbReference>
<keyword evidence="2" id="KW-0217">Developmental protein</keyword>
<dbReference type="AlphaFoldDB" id="A0A814NNT8"/>
<dbReference type="SUPFAM" id="SSF46689">
    <property type="entry name" value="Homeodomain-like"/>
    <property type="match status" value="1"/>
</dbReference>
<dbReference type="CDD" id="cd00086">
    <property type="entry name" value="homeodomain"/>
    <property type="match status" value="1"/>
</dbReference>
<evidence type="ECO:0000256" key="1">
    <source>
        <dbReference type="ARBA" id="ARBA00004123"/>
    </source>
</evidence>
<organism evidence="10 11">
    <name type="scientific">Adineta steineri</name>
    <dbReference type="NCBI Taxonomy" id="433720"/>
    <lineage>
        <taxon>Eukaryota</taxon>
        <taxon>Metazoa</taxon>
        <taxon>Spiralia</taxon>
        <taxon>Gnathifera</taxon>
        <taxon>Rotifera</taxon>
        <taxon>Eurotatoria</taxon>
        <taxon>Bdelloidea</taxon>
        <taxon>Adinetida</taxon>
        <taxon>Adinetidae</taxon>
        <taxon>Adineta</taxon>
    </lineage>
</organism>
<feature type="region of interest" description="Disordered" evidence="8">
    <location>
        <begin position="168"/>
        <end position="219"/>
    </location>
</feature>
<evidence type="ECO:0000256" key="3">
    <source>
        <dbReference type="ARBA" id="ARBA00023125"/>
    </source>
</evidence>
<dbReference type="PANTHER" id="PTHR45946:SF4">
    <property type="entry name" value="HOMEOBOX PROTEIN ROUGH-RELATED"/>
    <property type="match status" value="1"/>
</dbReference>
<dbReference type="GO" id="GO:0005634">
    <property type="term" value="C:nucleus"/>
    <property type="evidence" value="ECO:0007669"/>
    <property type="project" value="UniProtKB-SubCell"/>
</dbReference>
<dbReference type="PRINTS" id="PR00024">
    <property type="entry name" value="HOMEOBOX"/>
</dbReference>
<feature type="region of interest" description="Disordered" evidence="8">
    <location>
        <begin position="352"/>
        <end position="414"/>
    </location>
</feature>
<evidence type="ECO:0000256" key="8">
    <source>
        <dbReference type="SAM" id="MobiDB-lite"/>
    </source>
</evidence>
<evidence type="ECO:0000256" key="7">
    <source>
        <dbReference type="RuleBase" id="RU000682"/>
    </source>
</evidence>
<dbReference type="Proteomes" id="UP000663845">
    <property type="component" value="Unassembled WGS sequence"/>
</dbReference>
<dbReference type="SMART" id="SM00389">
    <property type="entry name" value="HOX"/>
    <property type="match status" value="1"/>
</dbReference>
<dbReference type="Pfam" id="PF00046">
    <property type="entry name" value="Homeodomain"/>
    <property type="match status" value="1"/>
</dbReference>